<keyword evidence="3 5" id="KW-0456">Lyase</keyword>
<comment type="similarity">
    <text evidence="1">Belongs to the HpcH/HpaI aldolase family.</text>
</comment>
<proteinExistence type="inferred from homology"/>
<dbReference type="RefSeq" id="WP_253761335.1">
    <property type="nucleotide sequence ID" value="NZ_JAMZDZ010000001.1"/>
</dbReference>
<organism evidence="5 6">
    <name type="scientific">Hamadaea flava</name>
    <dbReference type="NCBI Taxonomy" id="1742688"/>
    <lineage>
        <taxon>Bacteria</taxon>
        <taxon>Bacillati</taxon>
        <taxon>Actinomycetota</taxon>
        <taxon>Actinomycetes</taxon>
        <taxon>Micromonosporales</taxon>
        <taxon>Micromonosporaceae</taxon>
        <taxon>Hamadaea</taxon>
    </lineage>
</organism>
<feature type="domain" description="HpcH/HpaI aldolase/citrate lyase" evidence="4">
    <location>
        <begin position="17"/>
        <end position="240"/>
    </location>
</feature>
<sequence>MRDNIFQDRLRAGGPAYGVWLSLPSPAAARQLARVGADFLVVDAEHGPMGAETMTAMVAAIADAGGCAVVRIAENTTENVKRALDAGAAAVIGPMIDTPEEAAALVAAAKFPPIGRRSLGSAWAGLAFDTTLPGYFAEANTKTLVIAQIESATALSNVEAIAAVPGLDGLFVGPVDLAVSLGLTPAPENPELAGPLAAIRQAAARHRLPVGIYCSDSRAAIDRVQSGFQFVNVASDLAALLREVRWHVGQVRP</sequence>
<dbReference type="Gene3D" id="3.20.20.60">
    <property type="entry name" value="Phosphoenolpyruvate-binding domains"/>
    <property type="match status" value="1"/>
</dbReference>
<evidence type="ECO:0000259" key="4">
    <source>
        <dbReference type="Pfam" id="PF03328"/>
    </source>
</evidence>
<dbReference type="PANTHER" id="PTHR30502:SF0">
    <property type="entry name" value="PHOSPHOENOLPYRUVATE CARBOXYLASE FAMILY PROTEIN"/>
    <property type="match status" value="1"/>
</dbReference>
<dbReference type="GO" id="GO:0016829">
    <property type="term" value="F:lyase activity"/>
    <property type="evidence" value="ECO:0007669"/>
    <property type="project" value="UniProtKB-KW"/>
</dbReference>
<dbReference type="InterPro" id="IPR005000">
    <property type="entry name" value="Aldolase/citrate-lyase_domain"/>
</dbReference>
<accession>A0ABV8LU17</accession>
<protein>
    <submittedName>
        <fullName evidence="5">HpcH/HpaI aldolase/citrate lyase family protein</fullName>
    </submittedName>
</protein>
<dbReference type="InterPro" id="IPR040442">
    <property type="entry name" value="Pyrv_kinase-like_dom_sf"/>
</dbReference>
<dbReference type="SUPFAM" id="SSF51621">
    <property type="entry name" value="Phosphoenolpyruvate/pyruvate domain"/>
    <property type="match status" value="1"/>
</dbReference>
<evidence type="ECO:0000313" key="6">
    <source>
        <dbReference type="Proteomes" id="UP001595816"/>
    </source>
</evidence>
<dbReference type="InterPro" id="IPR015813">
    <property type="entry name" value="Pyrv/PenolPyrv_kinase-like_dom"/>
</dbReference>
<dbReference type="Pfam" id="PF03328">
    <property type="entry name" value="HpcH_HpaI"/>
    <property type="match status" value="1"/>
</dbReference>
<dbReference type="EMBL" id="JBHSAY010000015">
    <property type="protein sequence ID" value="MFC4134516.1"/>
    <property type="molecule type" value="Genomic_DNA"/>
</dbReference>
<evidence type="ECO:0000313" key="5">
    <source>
        <dbReference type="EMBL" id="MFC4134516.1"/>
    </source>
</evidence>
<dbReference type="InterPro" id="IPR050251">
    <property type="entry name" value="HpcH-HpaI_aldolase"/>
</dbReference>
<reference evidence="6" key="1">
    <citation type="journal article" date="2019" name="Int. J. Syst. Evol. Microbiol.">
        <title>The Global Catalogue of Microorganisms (GCM) 10K type strain sequencing project: providing services to taxonomists for standard genome sequencing and annotation.</title>
        <authorList>
            <consortium name="The Broad Institute Genomics Platform"/>
            <consortium name="The Broad Institute Genome Sequencing Center for Infectious Disease"/>
            <person name="Wu L."/>
            <person name="Ma J."/>
        </authorList>
    </citation>
    <scope>NUCLEOTIDE SEQUENCE [LARGE SCALE GENOMIC DNA]</scope>
    <source>
        <strain evidence="6">CGMCC 4.7289</strain>
    </source>
</reference>
<dbReference type="Proteomes" id="UP001595816">
    <property type="component" value="Unassembled WGS sequence"/>
</dbReference>
<keyword evidence="6" id="KW-1185">Reference proteome</keyword>
<comment type="caution">
    <text evidence="5">The sequence shown here is derived from an EMBL/GenBank/DDBJ whole genome shotgun (WGS) entry which is preliminary data.</text>
</comment>
<evidence type="ECO:0000256" key="3">
    <source>
        <dbReference type="ARBA" id="ARBA00023239"/>
    </source>
</evidence>
<keyword evidence="2" id="KW-0479">Metal-binding</keyword>
<name>A0ABV8LU17_9ACTN</name>
<evidence type="ECO:0000256" key="1">
    <source>
        <dbReference type="ARBA" id="ARBA00005568"/>
    </source>
</evidence>
<evidence type="ECO:0000256" key="2">
    <source>
        <dbReference type="ARBA" id="ARBA00022723"/>
    </source>
</evidence>
<gene>
    <name evidence="5" type="ORF">ACFOZ4_28230</name>
</gene>
<dbReference type="PANTHER" id="PTHR30502">
    <property type="entry name" value="2-KETO-3-DEOXY-L-RHAMNONATE ALDOLASE"/>
    <property type="match status" value="1"/>
</dbReference>